<dbReference type="SMART" id="SM00577">
    <property type="entry name" value="CPDc"/>
    <property type="match status" value="1"/>
</dbReference>
<name>A0A310S5T8_9HYME</name>
<evidence type="ECO:0000256" key="2">
    <source>
        <dbReference type="ARBA" id="ARBA00004434"/>
    </source>
</evidence>
<feature type="compositionally biased region" description="Polar residues" evidence="15">
    <location>
        <begin position="1"/>
        <end position="11"/>
    </location>
</feature>
<evidence type="ECO:0000256" key="3">
    <source>
        <dbReference type="ARBA" id="ARBA00006344"/>
    </source>
</evidence>
<evidence type="ECO:0000256" key="9">
    <source>
        <dbReference type="ARBA" id="ARBA00022989"/>
    </source>
</evidence>
<proteinExistence type="inferred from homology"/>
<comment type="similarity">
    <text evidence="3 14">Belongs to the TIM50 family.</text>
</comment>
<dbReference type="EMBL" id="KQ769255">
    <property type="protein sequence ID" value="OAD52877.1"/>
    <property type="molecule type" value="Genomic_DNA"/>
</dbReference>
<gene>
    <name evidence="17" type="ORF">WN48_11254</name>
</gene>
<accession>A0A310S5T8</accession>
<dbReference type="InterPro" id="IPR036412">
    <property type="entry name" value="HAD-like_sf"/>
</dbReference>
<evidence type="ECO:0000256" key="14">
    <source>
        <dbReference type="RuleBase" id="RU365079"/>
    </source>
</evidence>
<evidence type="ECO:0000256" key="5">
    <source>
        <dbReference type="ARBA" id="ARBA00022692"/>
    </source>
</evidence>
<organism evidence="17 18">
    <name type="scientific">Eufriesea mexicana</name>
    <dbReference type="NCBI Taxonomy" id="516756"/>
    <lineage>
        <taxon>Eukaryota</taxon>
        <taxon>Metazoa</taxon>
        <taxon>Ecdysozoa</taxon>
        <taxon>Arthropoda</taxon>
        <taxon>Hexapoda</taxon>
        <taxon>Insecta</taxon>
        <taxon>Pterygota</taxon>
        <taxon>Neoptera</taxon>
        <taxon>Endopterygota</taxon>
        <taxon>Hymenoptera</taxon>
        <taxon>Apocrita</taxon>
        <taxon>Aculeata</taxon>
        <taxon>Apoidea</taxon>
        <taxon>Anthophila</taxon>
        <taxon>Apidae</taxon>
        <taxon>Eufriesea</taxon>
    </lineage>
</organism>
<evidence type="ECO:0000256" key="8">
    <source>
        <dbReference type="ARBA" id="ARBA00022946"/>
    </source>
</evidence>
<keyword evidence="7 14" id="KW-0653">Protein transport</keyword>
<dbReference type="InterPro" id="IPR050365">
    <property type="entry name" value="TIM50"/>
</dbReference>
<evidence type="ECO:0000313" key="17">
    <source>
        <dbReference type="EMBL" id="OAD52877.1"/>
    </source>
</evidence>
<dbReference type="InterPro" id="IPR004274">
    <property type="entry name" value="FCP1_dom"/>
</dbReference>
<keyword evidence="18" id="KW-1185">Reference proteome</keyword>
<feature type="region of interest" description="Disordered" evidence="15">
    <location>
        <begin position="1"/>
        <end position="24"/>
    </location>
</feature>
<evidence type="ECO:0000256" key="6">
    <source>
        <dbReference type="ARBA" id="ARBA00022792"/>
    </source>
</evidence>
<evidence type="ECO:0000256" key="12">
    <source>
        <dbReference type="ARBA" id="ARBA00023136"/>
    </source>
</evidence>
<dbReference type="GO" id="GO:0015031">
    <property type="term" value="P:protein transport"/>
    <property type="evidence" value="ECO:0007669"/>
    <property type="project" value="UniProtKB-KW"/>
</dbReference>
<evidence type="ECO:0000256" key="15">
    <source>
        <dbReference type="SAM" id="MobiDB-lite"/>
    </source>
</evidence>
<feature type="region of interest" description="Disordered" evidence="15">
    <location>
        <begin position="37"/>
        <end position="77"/>
    </location>
</feature>
<comment type="subunit">
    <text evidence="13">Component of the TIM23 complex at least composed of Tim23, Tim17 (Tim17a1, Tim17a2 or Tim17b1) and a Tim50.</text>
</comment>
<protein>
    <recommendedName>
        <fullName evidence="14">Mitochondrial import inner membrane translocase subunit TIM50</fullName>
    </recommendedName>
</protein>
<evidence type="ECO:0000256" key="4">
    <source>
        <dbReference type="ARBA" id="ARBA00022448"/>
    </source>
</evidence>
<keyword evidence="12" id="KW-0472">Membrane</keyword>
<dbReference type="OrthoDB" id="287041at2759"/>
<evidence type="ECO:0000259" key="16">
    <source>
        <dbReference type="PROSITE" id="PS50969"/>
    </source>
</evidence>
<dbReference type="InterPro" id="IPR023214">
    <property type="entry name" value="HAD_sf"/>
</dbReference>
<feature type="compositionally biased region" description="Basic and acidic residues" evidence="15">
    <location>
        <begin position="55"/>
        <end position="64"/>
    </location>
</feature>
<keyword evidence="5" id="KW-0812">Transmembrane</keyword>
<evidence type="ECO:0000256" key="13">
    <source>
        <dbReference type="ARBA" id="ARBA00061911"/>
    </source>
</evidence>
<dbReference type="GO" id="GO:0005744">
    <property type="term" value="C:TIM23 mitochondrial import inner membrane translocase complex"/>
    <property type="evidence" value="ECO:0007669"/>
    <property type="project" value="UniProtKB-UniRule"/>
</dbReference>
<evidence type="ECO:0000256" key="10">
    <source>
        <dbReference type="ARBA" id="ARBA00023010"/>
    </source>
</evidence>
<keyword evidence="6" id="KW-0999">Mitochondrion inner membrane</keyword>
<keyword evidence="10 14" id="KW-0811">Translocation</keyword>
<keyword evidence="11 14" id="KW-0496">Mitochondrion</keyword>
<dbReference type="Gene3D" id="3.40.50.1000">
    <property type="entry name" value="HAD superfamily/HAD-like"/>
    <property type="match status" value="1"/>
</dbReference>
<dbReference type="FunFam" id="3.40.50.1000:FF:000019">
    <property type="entry name" value="Mitochondrial import inner membrane translocase subunit TIM50"/>
    <property type="match status" value="1"/>
</dbReference>
<comment type="subcellular location">
    <subcellularLocation>
        <location evidence="2 14">Mitochondrion inner membrane</location>
        <topology evidence="2 14">Single-pass membrane protein</topology>
    </subcellularLocation>
</comment>
<evidence type="ECO:0000256" key="1">
    <source>
        <dbReference type="ARBA" id="ARBA00002959"/>
    </source>
</evidence>
<comment type="function">
    <text evidence="1 14">Essential component of the TIM23 complex, a complex that mediates the translocation of transit peptide-containing proteins across the mitochondrial inner membrane.</text>
</comment>
<dbReference type="PROSITE" id="PS50969">
    <property type="entry name" value="FCP1"/>
    <property type="match status" value="1"/>
</dbReference>
<keyword evidence="4 14" id="KW-0813">Transport</keyword>
<feature type="compositionally biased region" description="Polar residues" evidence="15">
    <location>
        <begin position="37"/>
        <end position="54"/>
    </location>
</feature>
<keyword evidence="8 14" id="KW-0809">Transit peptide</keyword>
<dbReference type="PANTHER" id="PTHR12210">
    <property type="entry name" value="DULLARD PROTEIN PHOSPHATASE"/>
    <property type="match status" value="1"/>
</dbReference>
<keyword evidence="9" id="KW-1133">Transmembrane helix</keyword>
<dbReference type="AlphaFoldDB" id="A0A310S5T8"/>
<dbReference type="Proteomes" id="UP000250275">
    <property type="component" value="Unassembled WGS sequence"/>
</dbReference>
<sequence>MAVACSPSSLKNGRPLPLMGPEIQNDVETTHRPKITGSLTNIQSSGGTVQSLTQDRLDNKKSTEEANEEAEEKERREQSQRMLKYSFTFLGVCTTLGLSCIVYNLTKTKYDEHGNVIEDEFANLPFYERLYKMFRREYNYYTKLLQEPSRDKLLPDPLKLPYIQPPYTLVLELTDVLIHPDWTYETGWRFKKRPGVDQFLEAIAPPQFEIVVYTAEQGMTVFPILDSLDPNGYIMYRLVRDTTRFVDGHHVKDLSALNRDLSKVIVVDWNPVSTKFHPENTLRLPQWTGNDDDTTLYDLAAFLKTILTTNVEDVREVLNYYRQFDNPLQAFRENQRKFLMQMEEEEKSSNIVTSKWKPFFYWNR</sequence>
<feature type="domain" description="FCP1 homology" evidence="16">
    <location>
        <begin position="162"/>
        <end position="306"/>
    </location>
</feature>
<dbReference type="SUPFAM" id="SSF56784">
    <property type="entry name" value="HAD-like"/>
    <property type="match status" value="1"/>
</dbReference>
<dbReference type="Pfam" id="PF03031">
    <property type="entry name" value="NIF"/>
    <property type="match status" value="1"/>
</dbReference>
<dbReference type="CDD" id="cd07521">
    <property type="entry name" value="HAD_FCP1-like"/>
    <property type="match status" value="1"/>
</dbReference>
<evidence type="ECO:0000256" key="11">
    <source>
        <dbReference type="ARBA" id="ARBA00023128"/>
    </source>
</evidence>
<reference evidence="17 18" key="1">
    <citation type="submission" date="2015-07" db="EMBL/GenBank/DDBJ databases">
        <title>The genome of Eufriesea mexicana.</title>
        <authorList>
            <person name="Pan H."/>
            <person name="Kapheim K."/>
        </authorList>
    </citation>
    <scope>NUCLEOTIDE SEQUENCE [LARGE SCALE GENOMIC DNA]</scope>
    <source>
        <strain evidence="17">0111107269</strain>
        <tissue evidence="17">Whole body</tissue>
    </source>
</reference>
<evidence type="ECO:0000256" key="7">
    <source>
        <dbReference type="ARBA" id="ARBA00022927"/>
    </source>
</evidence>
<evidence type="ECO:0000313" key="18">
    <source>
        <dbReference type="Proteomes" id="UP000250275"/>
    </source>
</evidence>